<keyword evidence="1" id="KW-0732">Signal</keyword>
<feature type="signal peptide" evidence="1">
    <location>
        <begin position="1"/>
        <end position="20"/>
    </location>
</feature>
<gene>
    <name evidence="2" type="ORF">B9G79_03535</name>
</gene>
<sequence>MIVRGLLFAALLISATSAQARVFNINNETFAAYFDVSAGPSTIGTGAFDGEATGLSYSGGAGYNYSGEFGFLYTRQYMSLRFGLEIIRPSAIEGSSATNASETELYTADSQILGYAPKLGVEFNLQSNARSRSFVALGVGAASVTMKNSYTLTTDGQTAFPGVSNHDVEAKGSATLLNASLGYEGLLTDTTTIVVEMGYRQLNIDNLEYTKSVTTFKGPVNSGDKVTTAAGEQRDLNLSGAFIAIGFRFYL</sequence>
<accession>A0A1Z3N5F6</accession>
<dbReference type="Proteomes" id="UP000197003">
    <property type="component" value="Chromosome"/>
</dbReference>
<dbReference type="AlphaFoldDB" id="A0A1Z3N5F6"/>
<evidence type="ECO:0000313" key="2">
    <source>
        <dbReference type="EMBL" id="ASD62704.1"/>
    </source>
</evidence>
<dbReference type="RefSeq" id="WP_088564325.1">
    <property type="nucleotide sequence ID" value="NZ_CP020946.1"/>
</dbReference>
<organism evidence="2 3">
    <name type="scientific">Bdellovibrio bacteriovorus</name>
    <dbReference type="NCBI Taxonomy" id="959"/>
    <lineage>
        <taxon>Bacteria</taxon>
        <taxon>Pseudomonadati</taxon>
        <taxon>Bdellovibrionota</taxon>
        <taxon>Bdellovibrionia</taxon>
        <taxon>Bdellovibrionales</taxon>
        <taxon>Pseudobdellovibrionaceae</taxon>
        <taxon>Bdellovibrio</taxon>
    </lineage>
</organism>
<feature type="chain" id="PRO_5013006615" description="Outer membrane protein beta-barrel domain-containing protein" evidence="1">
    <location>
        <begin position="21"/>
        <end position="251"/>
    </location>
</feature>
<evidence type="ECO:0000313" key="3">
    <source>
        <dbReference type="Proteomes" id="UP000197003"/>
    </source>
</evidence>
<protein>
    <recommendedName>
        <fullName evidence="4">Outer membrane protein beta-barrel domain-containing protein</fullName>
    </recommendedName>
</protein>
<name>A0A1Z3N5F6_BDEBC</name>
<dbReference type="OrthoDB" id="5291022at2"/>
<evidence type="ECO:0000256" key="1">
    <source>
        <dbReference type="SAM" id="SignalP"/>
    </source>
</evidence>
<reference evidence="2 3" key="1">
    <citation type="submission" date="2017-04" db="EMBL/GenBank/DDBJ databases">
        <title>Whole genome sequence of Bdellovibrio bacteriovorus strain SSB218315.</title>
        <authorList>
            <person name="Oyedara O."/>
            <person name="Rodriguez-Perez M.A."/>
        </authorList>
    </citation>
    <scope>NUCLEOTIDE SEQUENCE [LARGE SCALE GENOMIC DNA]</scope>
    <source>
        <strain evidence="2 3">SSB218315</strain>
    </source>
</reference>
<evidence type="ECO:0008006" key="4">
    <source>
        <dbReference type="Google" id="ProtNLM"/>
    </source>
</evidence>
<proteinExistence type="predicted"/>
<dbReference type="EMBL" id="CP020946">
    <property type="protein sequence ID" value="ASD62704.1"/>
    <property type="molecule type" value="Genomic_DNA"/>
</dbReference>